<accession>A0AC60PEV6</accession>
<evidence type="ECO:0000313" key="2">
    <source>
        <dbReference type="Proteomes" id="UP000805193"/>
    </source>
</evidence>
<dbReference type="Proteomes" id="UP000805193">
    <property type="component" value="Unassembled WGS sequence"/>
</dbReference>
<proteinExistence type="predicted"/>
<keyword evidence="2" id="KW-1185">Reference proteome</keyword>
<evidence type="ECO:0000313" key="1">
    <source>
        <dbReference type="EMBL" id="KAG0417993.1"/>
    </source>
</evidence>
<dbReference type="EMBL" id="JABSTQ010010779">
    <property type="protein sequence ID" value="KAG0417993.1"/>
    <property type="molecule type" value="Genomic_DNA"/>
</dbReference>
<protein>
    <submittedName>
        <fullName evidence="1">Uncharacterized protein</fullName>
    </submittedName>
</protein>
<reference evidence="1 2" key="1">
    <citation type="journal article" date="2020" name="Cell">
        <title>Large-Scale Comparative Analyses of Tick Genomes Elucidate Their Genetic Diversity and Vector Capacities.</title>
        <authorList>
            <consortium name="Tick Genome and Microbiome Consortium (TIGMIC)"/>
            <person name="Jia N."/>
            <person name="Wang J."/>
            <person name="Shi W."/>
            <person name="Du L."/>
            <person name="Sun Y."/>
            <person name="Zhan W."/>
            <person name="Jiang J.F."/>
            <person name="Wang Q."/>
            <person name="Zhang B."/>
            <person name="Ji P."/>
            <person name="Bell-Sakyi L."/>
            <person name="Cui X.M."/>
            <person name="Yuan T.T."/>
            <person name="Jiang B.G."/>
            <person name="Yang W.F."/>
            <person name="Lam T.T."/>
            <person name="Chang Q.C."/>
            <person name="Ding S.J."/>
            <person name="Wang X.J."/>
            <person name="Zhu J.G."/>
            <person name="Ruan X.D."/>
            <person name="Zhao L."/>
            <person name="Wei J.T."/>
            <person name="Ye R.Z."/>
            <person name="Que T.C."/>
            <person name="Du C.H."/>
            <person name="Zhou Y.H."/>
            <person name="Cheng J.X."/>
            <person name="Dai P.F."/>
            <person name="Guo W.B."/>
            <person name="Han X.H."/>
            <person name="Huang E.J."/>
            <person name="Li L.F."/>
            <person name="Wei W."/>
            <person name="Gao Y.C."/>
            <person name="Liu J.Z."/>
            <person name="Shao H.Z."/>
            <person name="Wang X."/>
            <person name="Wang C.C."/>
            <person name="Yang T.C."/>
            <person name="Huo Q.B."/>
            <person name="Li W."/>
            <person name="Chen H.Y."/>
            <person name="Chen S.E."/>
            <person name="Zhou L.G."/>
            <person name="Ni X.B."/>
            <person name="Tian J.H."/>
            <person name="Sheng Y."/>
            <person name="Liu T."/>
            <person name="Pan Y.S."/>
            <person name="Xia L.Y."/>
            <person name="Li J."/>
            <person name="Zhao F."/>
            <person name="Cao W.C."/>
        </authorList>
    </citation>
    <scope>NUCLEOTIDE SEQUENCE [LARGE SCALE GENOMIC DNA]</scope>
    <source>
        <strain evidence="1">Iper-2018</strain>
    </source>
</reference>
<comment type="caution">
    <text evidence="1">The sequence shown here is derived from an EMBL/GenBank/DDBJ whole genome shotgun (WGS) entry which is preliminary data.</text>
</comment>
<organism evidence="1 2">
    <name type="scientific">Ixodes persulcatus</name>
    <name type="common">Taiga tick</name>
    <dbReference type="NCBI Taxonomy" id="34615"/>
    <lineage>
        <taxon>Eukaryota</taxon>
        <taxon>Metazoa</taxon>
        <taxon>Ecdysozoa</taxon>
        <taxon>Arthropoda</taxon>
        <taxon>Chelicerata</taxon>
        <taxon>Arachnida</taxon>
        <taxon>Acari</taxon>
        <taxon>Parasitiformes</taxon>
        <taxon>Ixodida</taxon>
        <taxon>Ixodoidea</taxon>
        <taxon>Ixodidae</taxon>
        <taxon>Ixodinae</taxon>
        <taxon>Ixodes</taxon>
    </lineage>
</organism>
<name>A0AC60PEV6_IXOPE</name>
<sequence length="273" mass="29941">MATGEIGNSLKGLAVELTEVRISPDCTYLNVYWSTSLDEPGIEQKISDCLRACTGPLKTELINCQFMGRPPKITFVRDLSHGRAAATERLIEQVARDLPADLEDPSNESSDGELSKSDDMVEEGKGTESSSTPSQSAAAPVPPEGMKTNVYGLDRAMLMRQVLLKMKRAKGGHRTPADDPVSEGHLLEEGVSSDSDRLSEASTAGIAEFVHQRRLKKQLAARAEREAPLQAFQGEEEQTSDTAEFLLHETEDQFDEEEITKVSYLRDDANGRT</sequence>
<gene>
    <name evidence="1" type="ORF">HPB47_005202</name>
</gene>